<dbReference type="HOGENOM" id="CLU_997105_0_0_9"/>
<name>E6UJN9_RUMA7</name>
<gene>
    <name evidence="3" type="ordered locus">Rumal_3435</name>
</gene>
<dbReference type="Pfam" id="PF18179">
    <property type="entry name" value="SUa-2TM"/>
    <property type="match status" value="1"/>
</dbReference>
<feature type="transmembrane region" description="Helical" evidence="1">
    <location>
        <begin position="55"/>
        <end position="80"/>
    </location>
</feature>
<protein>
    <recommendedName>
        <fullName evidence="2">SMODS/Ubiquitin system-associated 2TM effector domain-containing protein</fullName>
    </recommendedName>
</protein>
<evidence type="ECO:0000256" key="1">
    <source>
        <dbReference type="SAM" id="Phobius"/>
    </source>
</evidence>
<evidence type="ECO:0000259" key="2">
    <source>
        <dbReference type="Pfam" id="PF18179"/>
    </source>
</evidence>
<dbReference type="KEGG" id="ral:Rumal_3435"/>
<feature type="transmembrane region" description="Helical" evidence="1">
    <location>
        <begin position="21"/>
        <end position="40"/>
    </location>
</feature>
<proteinExistence type="predicted"/>
<accession>E6UJN9</accession>
<organism evidence="3 4">
    <name type="scientific">Ruminococcus albus (strain ATCC 27210 / DSM 20455 / JCM 14654 / NCDO 2250 / 7)</name>
    <dbReference type="NCBI Taxonomy" id="697329"/>
    <lineage>
        <taxon>Bacteria</taxon>
        <taxon>Bacillati</taxon>
        <taxon>Bacillota</taxon>
        <taxon>Clostridia</taxon>
        <taxon>Eubacteriales</taxon>
        <taxon>Oscillospiraceae</taxon>
        <taxon>Ruminococcus</taxon>
    </lineage>
</organism>
<geneLocation type="plasmid" evidence="3 4">
    <name>pRUMAL01</name>
</geneLocation>
<evidence type="ECO:0000313" key="3">
    <source>
        <dbReference type="EMBL" id="ADU23885.1"/>
    </source>
</evidence>
<keyword evidence="3" id="KW-0614">Plasmid</keyword>
<keyword evidence="1" id="KW-1133">Transmembrane helix</keyword>
<dbReference type="RefSeq" id="WP_013483435.1">
    <property type="nucleotide sequence ID" value="NC_014824.1"/>
</dbReference>
<keyword evidence="1" id="KW-0472">Membrane</keyword>
<reference evidence="4" key="1">
    <citation type="journal article" date="2011" name="J. Bacteriol.">
        <title>Complete genome of the cellulolytic ruminal bacterium Ruminococcus albus 7.</title>
        <authorList>
            <person name="Suen G."/>
            <person name="Stevenson D.M."/>
            <person name="Bruce D.C."/>
            <person name="Chertkov O."/>
            <person name="Copeland A."/>
            <person name="Cheng J.F."/>
            <person name="Detter C."/>
            <person name="Detter J.C."/>
            <person name="Goodwin L.A."/>
            <person name="Han C.S."/>
            <person name="Hauser L.J."/>
            <person name="Ivanova N.N."/>
            <person name="Kyrpides N.C."/>
            <person name="Land M.L."/>
            <person name="Lapidus A."/>
            <person name="Lucas S."/>
            <person name="Ovchinnikova G."/>
            <person name="Pitluck S."/>
            <person name="Tapia R."/>
            <person name="Woyke T."/>
            <person name="Boyum J."/>
            <person name="Mead D."/>
            <person name="Weimer P.J."/>
        </authorList>
    </citation>
    <scope>NUCLEOTIDE SEQUENCE [LARGE SCALE GENOMIC DNA]</scope>
    <source>
        <strain evidence="4">ATCC 27210 / DSM 20455 / JCM 14654 / NCDO 2250 / 7</strain>
        <plasmid evidence="4">pRUMAL01</plasmid>
    </source>
</reference>
<dbReference type="AlphaFoldDB" id="E6UJN9"/>
<feature type="domain" description="SMODS/Ubiquitin system-associated 2TM effector" evidence="2">
    <location>
        <begin position="9"/>
        <end position="275"/>
    </location>
</feature>
<dbReference type="Proteomes" id="UP000006919">
    <property type="component" value="Plasmid pRUMAL01"/>
</dbReference>
<dbReference type="eggNOG" id="ENOG5032VTX">
    <property type="taxonomic scope" value="Bacteria"/>
</dbReference>
<sequence length="279" mass="32930">MKKLNKIFNFIKDNCLQIAEIIVLIIVCCLPYFIDIKSIFQKYLSEEDHPTPENAIYYLTIEKGSFFISIAMFIAALIAIRKYNHDKEKMANRANCYHNYPFIWYLFCAKFLNIEKCNLILVPIFMQFKLVSRSVFNQFPLIESDYPIEENKTIKIDKKRIVANIREVNIILEDTYPISNNQIPTTKKNLPTIKISRNDGNDFGRYFNQDFIKNIINEVRKLPQDITINVFATTNPMHTVNIIRRVFVIGDRGNIKRLYVFQQRRTGNRAFEAKGRKIY</sequence>
<dbReference type="InterPro" id="IPR041502">
    <property type="entry name" value="SUa-2TM"/>
</dbReference>
<keyword evidence="1" id="KW-0812">Transmembrane</keyword>
<dbReference type="OrthoDB" id="1692026at2"/>
<evidence type="ECO:0000313" key="4">
    <source>
        <dbReference type="Proteomes" id="UP000006919"/>
    </source>
</evidence>
<dbReference type="EMBL" id="CP002404">
    <property type="protein sequence ID" value="ADU23885.1"/>
    <property type="molecule type" value="Genomic_DNA"/>
</dbReference>